<evidence type="ECO:0000313" key="2">
    <source>
        <dbReference type="Proteomes" id="UP001597340"/>
    </source>
</evidence>
<sequence length="96" mass="10527">MMGIRTCFVNYMSPALFATIGTSRAILSVQHSLTKGANLMKNYRPANLSLAQIERLQQLEHEFAELTGQPLVLIAYASQSSRVASASPVQRLSTTE</sequence>
<name>A0ABW4DFT6_9BACL</name>
<reference evidence="2" key="1">
    <citation type="journal article" date="2019" name="Int. J. Syst. Evol. Microbiol.">
        <title>The Global Catalogue of Microorganisms (GCM) 10K type strain sequencing project: providing services to taxonomists for standard genome sequencing and annotation.</title>
        <authorList>
            <consortium name="The Broad Institute Genomics Platform"/>
            <consortium name="The Broad Institute Genome Sequencing Center for Infectious Disease"/>
            <person name="Wu L."/>
            <person name="Ma J."/>
        </authorList>
    </citation>
    <scope>NUCLEOTIDE SEQUENCE [LARGE SCALE GENOMIC DNA]</scope>
    <source>
        <strain evidence="2">CCM 9147</strain>
    </source>
</reference>
<protein>
    <submittedName>
        <fullName evidence="1">Uncharacterized protein</fullName>
    </submittedName>
</protein>
<proteinExistence type="predicted"/>
<accession>A0ABW4DFT6</accession>
<gene>
    <name evidence="1" type="ORF">ACFQ5D_14250</name>
</gene>
<organism evidence="1 2">
    <name type="scientific">Paenibacillus farraposensis</name>
    <dbReference type="NCBI Taxonomy" id="2807095"/>
    <lineage>
        <taxon>Bacteria</taxon>
        <taxon>Bacillati</taxon>
        <taxon>Bacillota</taxon>
        <taxon>Bacilli</taxon>
        <taxon>Bacillales</taxon>
        <taxon>Paenibacillaceae</taxon>
        <taxon>Paenibacillus</taxon>
    </lineage>
</organism>
<dbReference type="EMBL" id="JBHTNZ010000018">
    <property type="protein sequence ID" value="MFD1462544.1"/>
    <property type="molecule type" value="Genomic_DNA"/>
</dbReference>
<evidence type="ECO:0000313" key="1">
    <source>
        <dbReference type="EMBL" id="MFD1462544.1"/>
    </source>
</evidence>
<keyword evidence="2" id="KW-1185">Reference proteome</keyword>
<comment type="caution">
    <text evidence="1">The sequence shown here is derived from an EMBL/GenBank/DDBJ whole genome shotgun (WGS) entry which is preliminary data.</text>
</comment>
<dbReference type="Proteomes" id="UP001597340">
    <property type="component" value="Unassembled WGS sequence"/>
</dbReference>